<dbReference type="AlphaFoldDB" id="A3LZN4"/>
<protein>
    <submittedName>
        <fullName evidence="8">Zinc-regulated transporter 2 (Low-affinity zinc transport protein ZRT2)</fullName>
    </submittedName>
</protein>
<dbReference type="KEGG" id="pic:PICST_63210"/>
<dbReference type="GO" id="GO:0005886">
    <property type="term" value="C:plasma membrane"/>
    <property type="evidence" value="ECO:0007669"/>
    <property type="project" value="TreeGrafter"/>
</dbReference>
<dbReference type="Proteomes" id="UP000002258">
    <property type="component" value="Chromosome 7"/>
</dbReference>
<sequence>MKFHTLVLIAASISVALAEVTSLGQCHFHGLSQFCIDNEGEEGTISPAPTNTENAPLSYTGCHSHGSDIYCLHGSSEVMFLLESEADTHQSSSAGRKCHFHAGVEHCDGGSEAEVEPTCERYDRDYNIPLRIGLLFAILVSSIIAAFGPLFLKNLFKLSLEGYIATVIKQFGTGVIISTAFVHLLTHAALMWGNSCIKLKYEATGNAISMAGIFLAFLVEFIASRVLRGRSKMIESSTRVQKGNDDEKNSATSSDEIRPQPVVGYDHCHGVSPQDKFSVYIMEAGIIFHSVLIGVTLVVAGDSYFITLFIVILFHQVFEGLALGARIAEIDNANIVTKMIMAGLFAVITPVGMAIGIGVLNKFNGNDPSTIIALGTLDSFSAGVLIWTGILEMWAHDWIFGHLARAPLLKTGVALISLVAGMILMSFLGKWA</sequence>
<feature type="region of interest" description="Disordered" evidence="5">
    <location>
        <begin position="238"/>
        <end position="261"/>
    </location>
</feature>
<name>A3LZN4_PICST</name>
<accession>A3LZN4</accession>
<dbReference type="OrthoDB" id="448280at2759"/>
<dbReference type="eggNOG" id="KOG1558">
    <property type="taxonomic scope" value="Eukaryota"/>
</dbReference>
<evidence type="ECO:0000256" key="1">
    <source>
        <dbReference type="ARBA" id="ARBA00004141"/>
    </source>
</evidence>
<feature type="transmembrane region" description="Helical" evidence="6">
    <location>
        <begin position="407"/>
        <end position="428"/>
    </location>
</feature>
<feature type="transmembrane region" description="Helical" evidence="6">
    <location>
        <begin position="204"/>
        <end position="223"/>
    </location>
</feature>
<keyword evidence="4 6" id="KW-0472">Membrane</keyword>
<evidence type="ECO:0000256" key="4">
    <source>
        <dbReference type="ARBA" id="ARBA00023136"/>
    </source>
</evidence>
<evidence type="ECO:0000256" key="3">
    <source>
        <dbReference type="ARBA" id="ARBA00022989"/>
    </source>
</evidence>
<evidence type="ECO:0000313" key="8">
    <source>
        <dbReference type="EMBL" id="ABN68184.2"/>
    </source>
</evidence>
<dbReference type="PANTHER" id="PTHR11040">
    <property type="entry name" value="ZINC/IRON TRANSPORTER"/>
    <property type="match status" value="1"/>
</dbReference>
<keyword evidence="3 6" id="KW-1133">Transmembrane helix</keyword>
<evidence type="ECO:0000256" key="5">
    <source>
        <dbReference type="SAM" id="MobiDB-lite"/>
    </source>
</evidence>
<comment type="subcellular location">
    <subcellularLocation>
        <location evidence="1">Membrane</location>
        <topology evidence="1">Multi-pass membrane protein</topology>
    </subcellularLocation>
</comment>
<dbReference type="PANTHER" id="PTHR11040:SF44">
    <property type="entry name" value="PROTEIN ZNTC-RELATED"/>
    <property type="match status" value="1"/>
</dbReference>
<evidence type="ECO:0000313" key="9">
    <source>
        <dbReference type="Proteomes" id="UP000002258"/>
    </source>
</evidence>
<gene>
    <name evidence="8" type="primary">ZRT2.3</name>
    <name evidence="8" type="ORF">PICST_63210</name>
</gene>
<keyword evidence="9" id="KW-1185">Reference proteome</keyword>
<dbReference type="EMBL" id="CP000501">
    <property type="protein sequence ID" value="ABN68184.2"/>
    <property type="molecule type" value="Genomic_DNA"/>
</dbReference>
<feature type="transmembrane region" description="Helical" evidence="6">
    <location>
        <begin position="173"/>
        <end position="192"/>
    </location>
</feature>
<dbReference type="RefSeq" id="XP_001386213.2">
    <property type="nucleotide sequence ID" value="XM_001386176.1"/>
</dbReference>
<dbReference type="GO" id="GO:0005385">
    <property type="term" value="F:zinc ion transmembrane transporter activity"/>
    <property type="evidence" value="ECO:0007669"/>
    <property type="project" value="TreeGrafter"/>
</dbReference>
<keyword evidence="7" id="KW-0732">Signal</keyword>
<evidence type="ECO:0000256" key="6">
    <source>
        <dbReference type="SAM" id="Phobius"/>
    </source>
</evidence>
<dbReference type="InParanoid" id="A3LZN4"/>
<reference evidence="8 9" key="1">
    <citation type="journal article" date="2007" name="Nat. Biotechnol.">
        <title>Genome sequence of the lignocellulose-bioconverting and xylose-fermenting yeast Pichia stipitis.</title>
        <authorList>
            <person name="Jeffries T.W."/>
            <person name="Grigoriev I.V."/>
            <person name="Grimwood J."/>
            <person name="Laplaza J.M."/>
            <person name="Aerts A."/>
            <person name="Salamov A."/>
            <person name="Schmutz J."/>
            <person name="Lindquist E."/>
            <person name="Dehal P."/>
            <person name="Shapiro H."/>
            <person name="Jin Y.S."/>
            <person name="Passoth V."/>
            <person name="Richardson P.M."/>
        </authorList>
    </citation>
    <scope>NUCLEOTIDE SEQUENCE [LARGE SCALE GENOMIC DNA]</scope>
    <source>
        <strain evidence="9">ATCC 58785 / CBS 6054 / NBRC 10063 / NRRL Y-11545</strain>
    </source>
</reference>
<feature type="transmembrane region" description="Helical" evidence="6">
    <location>
        <begin position="132"/>
        <end position="152"/>
    </location>
</feature>
<evidence type="ECO:0000256" key="2">
    <source>
        <dbReference type="ARBA" id="ARBA00022692"/>
    </source>
</evidence>
<dbReference type="GeneID" id="4840764"/>
<keyword evidence="2 6" id="KW-0812">Transmembrane</keyword>
<feature type="transmembrane region" description="Helical" evidence="6">
    <location>
        <begin position="279"/>
        <end position="299"/>
    </location>
</feature>
<feature type="transmembrane region" description="Helical" evidence="6">
    <location>
        <begin position="371"/>
        <end position="395"/>
    </location>
</feature>
<dbReference type="HOGENOM" id="CLU_027089_5_0_1"/>
<organism evidence="8 9">
    <name type="scientific">Scheffersomyces stipitis (strain ATCC 58785 / CBS 6054 / NBRC 10063 / NRRL Y-11545)</name>
    <name type="common">Yeast</name>
    <name type="synonym">Pichia stipitis</name>
    <dbReference type="NCBI Taxonomy" id="322104"/>
    <lineage>
        <taxon>Eukaryota</taxon>
        <taxon>Fungi</taxon>
        <taxon>Dikarya</taxon>
        <taxon>Ascomycota</taxon>
        <taxon>Saccharomycotina</taxon>
        <taxon>Pichiomycetes</taxon>
        <taxon>Debaryomycetaceae</taxon>
        <taxon>Scheffersomyces</taxon>
    </lineage>
</organism>
<dbReference type="OMA" id="QYTGCHS"/>
<feature type="transmembrane region" description="Helical" evidence="6">
    <location>
        <begin position="340"/>
        <end position="359"/>
    </location>
</feature>
<feature type="transmembrane region" description="Helical" evidence="6">
    <location>
        <begin position="305"/>
        <end position="328"/>
    </location>
</feature>
<feature type="chain" id="PRO_5002655212" evidence="7">
    <location>
        <begin position="19"/>
        <end position="432"/>
    </location>
</feature>
<dbReference type="InterPro" id="IPR003689">
    <property type="entry name" value="ZIP"/>
</dbReference>
<feature type="signal peptide" evidence="7">
    <location>
        <begin position="1"/>
        <end position="18"/>
    </location>
</feature>
<dbReference type="Pfam" id="PF02535">
    <property type="entry name" value="Zip"/>
    <property type="match status" value="1"/>
</dbReference>
<dbReference type="STRING" id="322104.A3LZN4"/>
<evidence type="ECO:0000256" key="7">
    <source>
        <dbReference type="SAM" id="SignalP"/>
    </source>
</evidence>
<proteinExistence type="predicted"/>